<proteinExistence type="predicted"/>
<dbReference type="PANTHER" id="PTHR11685">
    <property type="entry name" value="RBR FAMILY RING FINGER AND IBR DOMAIN-CONTAINING"/>
    <property type="match status" value="1"/>
</dbReference>
<keyword evidence="3" id="KW-0808">Transferase</keyword>
<dbReference type="InterPro" id="IPR044066">
    <property type="entry name" value="TRIAD_supradom"/>
</dbReference>
<keyword evidence="4" id="KW-0479">Metal-binding</keyword>
<evidence type="ECO:0000256" key="6">
    <source>
        <dbReference type="ARBA" id="ARBA00022771"/>
    </source>
</evidence>
<dbReference type="Pfam" id="PF22191">
    <property type="entry name" value="IBR_1"/>
    <property type="match status" value="1"/>
</dbReference>
<evidence type="ECO:0000256" key="8">
    <source>
        <dbReference type="ARBA" id="ARBA00022833"/>
    </source>
</evidence>
<keyword evidence="5" id="KW-0677">Repeat</keyword>
<evidence type="ECO:0000256" key="1">
    <source>
        <dbReference type="ARBA" id="ARBA00001798"/>
    </source>
</evidence>
<feature type="non-terminal residue" evidence="10">
    <location>
        <position position="1"/>
    </location>
</feature>
<evidence type="ECO:0000256" key="2">
    <source>
        <dbReference type="ARBA" id="ARBA00012251"/>
    </source>
</evidence>
<dbReference type="GO" id="GO:0061630">
    <property type="term" value="F:ubiquitin protein ligase activity"/>
    <property type="evidence" value="ECO:0007669"/>
    <property type="project" value="UniProtKB-EC"/>
</dbReference>
<dbReference type="EC" id="2.3.2.31" evidence="2"/>
<evidence type="ECO:0000313" key="10">
    <source>
        <dbReference type="EMBL" id="CAE6463981.1"/>
    </source>
</evidence>
<keyword evidence="6" id="KW-0863">Zinc-finger</keyword>
<keyword evidence="8" id="KW-0862">Zinc</keyword>
<dbReference type="SMART" id="SM00647">
    <property type="entry name" value="IBR"/>
    <property type="match status" value="1"/>
</dbReference>
<evidence type="ECO:0000256" key="5">
    <source>
        <dbReference type="ARBA" id="ARBA00022737"/>
    </source>
</evidence>
<dbReference type="GO" id="GO:0016567">
    <property type="term" value="P:protein ubiquitination"/>
    <property type="evidence" value="ECO:0007669"/>
    <property type="project" value="InterPro"/>
</dbReference>
<dbReference type="AlphaFoldDB" id="A0A8H3GSJ2"/>
<organism evidence="10 11">
    <name type="scientific">Rhizoctonia solani</name>
    <dbReference type="NCBI Taxonomy" id="456999"/>
    <lineage>
        <taxon>Eukaryota</taxon>
        <taxon>Fungi</taxon>
        <taxon>Dikarya</taxon>
        <taxon>Basidiomycota</taxon>
        <taxon>Agaricomycotina</taxon>
        <taxon>Agaricomycetes</taxon>
        <taxon>Cantharellales</taxon>
        <taxon>Ceratobasidiaceae</taxon>
        <taxon>Rhizoctonia</taxon>
    </lineage>
</organism>
<dbReference type="InterPro" id="IPR002867">
    <property type="entry name" value="IBR_dom"/>
</dbReference>
<dbReference type="SUPFAM" id="SSF57850">
    <property type="entry name" value="RING/U-box"/>
    <property type="match status" value="1"/>
</dbReference>
<gene>
    <name evidence="10" type="ORF">RDB_LOCUS54746</name>
</gene>
<name>A0A8H3GSJ2_9AGAM</name>
<sequence length="135" mass="15958">EHPLVICEQCNSQSCFTHDIPWHTGFTCKQFDRNARLNAKGQRLKKERARTETRKSEKYIRGNAKKCPNRSCGRQIQKNGGCDHMTCRRPAGCGHEFCWLCLADYSLIRRKGNQRHKVYCKHYRPHWPRKLLRMG</sequence>
<dbReference type="GO" id="GO:0008270">
    <property type="term" value="F:zinc ion binding"/>
    <property type="evidence" value="ECO:0007669"/>
    <property type="project" value="UniProtKB-KW"/>
</dbReference>
<dbReference type="CDD" id="cd20335">
    <property type="entry name" value="BRcat_RBR"/>
    <property type="match status" value="1"/>
</dbReference>
<evidence type="ECO:0000256" key="7">
    <source>
        <dbReference type="ARBA" id="ARBA00022786"/>
    </source>
</evidence>
<dbReference type="Proteomes" id="UP000663850">
    <property type="component" value="Unassembled WGS sequence"/>
</dbReference>
<dbReference type="PROSITE" id="PS51873">
    <property type="entry name" value="TRIAD"/>
    <property type="match status" value="1"/>
</dbReference>
<protein>
    <recommendedName>
        <fullName evidence="2">RBR-type E3 ubiquitin transferase</fullName>
        <ecNumber evidence="2">2.3.2.31</ecNumber>
    </recommendedName>
</protein>
<dbReference type="InterPro" id="IPR031127">
    <property type="entry name" value="E3_UB_ligase_RBR"/>
</dbReference>
<keyword evidence="7" id="KW-0833">Ubl conjugation pathway</keyword>
<evidence type="ECO:0000259" key="9">
    <source>
        <dbReference type="PROSITE" id="PS51873"/>
    </source>
</evidence>
<dbReference type="EMBL" id="CAJMWZ010002846">
    <property type="protein sequence ID" value="CAE6463981.1"/>
    <property type="molecule type" value="Genomic_DNA"/>
</dbReference>
<comment type="caution">
    <text evidence="10">The sequence shown here is derived from an EMBL/GenBank/DDBJ whole genome shotgun (WGS) entry which is preliminary data.</text>
</comment>
<accession>A0A8H3GSJ2</accession>
<dbReference type="Gene3D" id="1.20.120.1750">
    <property type="match status" value="1"/>
</dbReference>
<evidence type="ECO:0000256" key="4">
    <source>
        <dbReference type="ARBA" id="ARBA00022723"/>
    </source>
</evidence>
<comment type="catalytic activity">
    <reaction evidence="1">
        <text>[E2 ubiquitin-conjugating enzyme]-S-ubiquitinyl-L-cysteine + [acceptor protein]-L-lysine = [E2 ubiquitin-conjugating enzyme]-L-cysteine + [acceptor protein]-N(6)-ubiquitinyl-L-lysine.</text>
        <dbReference type="EC" id="2.3.2.31"/>
    </reaction>
</comment>
<feature type="domain" description="RING-type" evidence="9">
    <location>
        <begin position="1"/>
        <end position="130"/>
    </location>
</feature>
<evidence type="ECO:0000313" key="11">
    <source>
        <dbReference type="Proteomes" id="UP000663850"/>
    </source>
</evidence>
<evidence type="ECO:0000256" key="3">
    <source>
        <dbReference type="ARBA" id="ARBA00022679"/>
    </source>
</evidence>
<reference evidence="10" key="1">
    <citation type="submission" date="2021-01" db="EMBL/GenBank/DDBJ databases">
        <authorList>
            <person name="Kaushik A."/>
        </authorList>
    </citation>
    <scope>NUCLEOTIDE SEQUENCE</scope>
    <source>
        <strain evidence="10">Type strain: AG8-Rh-89/</strain>
    </source>
</reference>